<accession>U1FML7</accession>
<evidence type="ECO:0000313" key="2">
    <source>
        <dbReference type="EMBL" id="ERK04997.1"/>
    </source>
</evidence>
<dbReference type="EMBL" id="AUZJ01000017">
    <property type="protein sequence ID" value="ERF61093.1"/>
    <property type="molecule type" value="Genomic_DNA"/>
</dbReference>
<dbReference type="Proteomes" id="UP000016412">
    <property type="component" value="Unassembled WGS sequence"/>
</dbReference>
<dbReference type="STRING" id="1125725.HMPREF1325_1625"/>
<dbReference type="Proteomes" id="UP000016646">
    <property type="component" value="Unassembled WGS sequence"/>
</dbReference>
<dbReference type="AlphaFoldDB" id="U1FML7"/>
<organism evidence="1 3">
    <name type="scientific">Treponema socranskii subsp. socranskii VPI DR56BR1116 = ATCC 35536</name>
    <dbReference type="NCBI Taxonomy" id="1125725"/>
    <lineage>
        <taxon>Bacteria</taxon>
        <taxon>Pseudomonadati</taxon>
        <taxon>Spirochaetota</taxon>
        <taxon>Spirochaetia</taxon>
        <taxon>Spirochaetales</taxon>
        <taxon>Treponemataceae</taxon>
        <taxon>Treponema</taxon>
    </lineage>
</organism>
<dbReference type="PATRIC" id="fig|1125725.3.peg.910"/>
<reference evidence="3 4" key="1">
    <citation type="submission" date="2013-08" db="EMBL/GenBank/DDBJ databases">
        <authorList>
            <person name="Durkin A.S."/>
            <person name="Haft D.R."/>
            <person name="McCorrison J."/>
            <person name="Torralba M."/>
            <person name="Gillis M."/>
            <person name="Haft D.H."/>
            <person name="Methe B."/>
            <person name="Sutton G."/>
            <person name="Nelson K.E."/>
        </authorList>
    </citation>
    <scope>NUCLEOTIDE SEQUENCE [LARGE SCALE GENOMIC DNA]</scope>
    <source>
        <strain evidence="2 4">ATCC 35536</strain>
        <strain evidence="1 3">VPI DR56BR1116</strain>
    </source>
</reference>
<dbReference type="EMBL" id="AVQI01000006">
    <property type="protein sequence ID" value="ERK04997.1"/>
    <property type="molecule type" value="Genomic_DNA"/>
</dbReference>
<dbReference type="InterPro" id="IPR011990">
    <property type="entry name" value="TPR-like_helical_dom_sf"/>
</dbReference>
<keyword evidence="4" id="KW-1185">Reference proteome</keyword>
<gene>
    <name evidence="2" type="ORF">HMPREF0860_0653</name>
    <name evidence="1" type="ORF">HMPREF1325_1625</name>
</gene>
<dbReference type="eggNOG" id="ENOG502ZW10">
    <property type="taxonomic scope" value="Bacteria"/>
</dbReference>
<sequence length="279" mass="31180">MLLCIFALVLPLAALDSETISADAQKEIDGFMTLRMNLASSASPEGALAKIESYAAEHFSDSALASFSDEEKLIFENFKILEQYNYMRQIPSMEGSLKSLIRMQYDKNDAYFSAHKNEAINKWLWCTAADMLSCNLSYATVGVIMHDGIAVKKYYQKALDEDPAMSYALTNIAQWYYFAPAIGGGSKAKAGEYFERAVRDARTDAETYFAKIFLSQFLFDDKALEAESAKLLDEADALQSGGSYVAWIKKVNTAGYSLLQYNAKKMTKSDIEKKLAKRN</sequence>
<dbReference type="Gene3D" id="1.25.40.10">
    <property type="entry name" value="Tetratricopeptide repeat domain"/>
    <property type="match status" value="1"/>
</dbReference>
<evidence type="ECO:0000313" key="3">
    <source>
        <dbReference type="Proteomes" id="UP000016412"/>
    </source>
</evidence>
<name>U1FML7_TRESO</name>
<comment type="caution">
    <text evidence="1">The sequence shown here is derived from an EMBL/GenBank/DDBJ whole genome shotgun (WGS) entry which is preliminary data.</text>
</comment>
<proteinExistence type="predicted"/>
<evidence type="ECO:0000313" key="1">
    <source>
        <dbReference type="EMBL" id="ERF61093.1"/>
    </source>
</evidence>
<evidence type="ECO:0000313" key="4">
    <source>
        <dbReference type="Proteomes" id="UP000016646"/>
    </source>
</evidence>
<evidence type="ECO:0008006" key="5">
    <source>
        <dbReference type="Google" id="ProtNLM"/>
    </source>
</evidence>
<protein>
    <recommendedName>
        <fullName evidence="5">Tetratricopeptide repeat protein</fullName>
    </recommendedName>
</protein>